<accession>A0A0F9U8F3</accession>
<dbReference type="EMBL" id="LAZR01000798">
    <property type="protein sequence ID" value="KKN57541.1"/>
    <property type="molecule type" value="Genomic_DNA"/>
</dbReference>
<gene>
    <name evidence="1" type="ORF">LCGC14_0560870</name>
</gene>
<name>A0A0F9U8F3_9ZZZZ</name>
<evidence type="ECO:0000313" key="1">
    <source>
        <dbReference type="EMBL" id="KKN57541.1"/>
    </source>
</evidence>
<reference evidence="1" key="1">
    <citation type="journal article" date="2015" name="Nature">
        <title>Complex archaea that bridge the gap between prokaryotes and eukaryotes.</title>
        <authorList>
            <person name="Spang A."/>
            <person name="Saw J.H."/>
            <person name="Jorgensen S.L."/>
            <person name="Zaremba-Niedzwiedzka K."/>
            <person name="Martijn J."/>
            <person name="Lind A.E."/>
            <person name="van Eijk R."/>
            <person name="Schleper C."/>
            <person name="Guy L."/>
            <person name="Ettema T.J."/>
        </authorList>
    </citation>
    <scope>NUCLEOTIDE SEQUENCE</scope>
</reference>
<proteinExistence type="predicted"/>
<sequence>MRQNVFDTATDILKERMGNANLLITKMFKGARPYRQEPKSDEDRIRDYMQWANDPQMEQQLRQEFGNEGVDKMHTDMQELITRRNPNARF</sequence>
<protein>
    <submittedName>
        <fullName evidence="1">Uncharacterized protein</fullName>
    </submittedName>
</protein>
<comment type="caution">
    <text evidence="1">The sequence shown here is derived from an EMBL/GenBank/DDBJ whole genome shotgun (WGS) entry which is preliminary data.</text>
</comment>
<dbReference type="AlphaFoldDB" id="A0A0F9U8F3"/>
<organism evidence="1">
    <name type="scientific">marine sediment metagenome</name>
    <dbReference type="NCBI Taxonomy" id="412755"/>
    <lineage>
        <taxon>unclassified sequences</taxon>
        <taxon>metagenomes</taxon>
        <taxon>ecological metagenomes</taxon>
    </lineage>
</organism>